<dbReference type="CDD" id="cd14014">
    <property type="entry name" value="STKc_PknB_like"/>
    <property type="match status" value="1"/>
</dbReference>
<evidence type="ECO:0000256" key="3">
    <source>
        <dbReference type="ARBA" id="ARBA00022777"/>
    </source>
</evidence>
<protein>
    <submittedName>
        <fullName evidence="9">Protein kinase</fullName>
    </submittedName>
</protein>
<dbReference type="Proteomes" id="UP000815846">
    <property type="component" value="Unassembled WGS sequence"/>
</dbReference>
<feature type="compositionally biased region" description="Basic and acidic residues" evidence="7">
    <location>
        <begin position="23"/>
        <end position="37"/>
    </location>
</feature>
<accession>A0ABY3MW46</accession>
<feature type="coiled-coil region" evidence="6">
    <location>
        <begin position="684"/>
        <end position="713"/>
    </location>
</feature>
<keyword evidence="10" id="KW-1185">Reference proteome</keyword>
<keyword evidence="1" id="KW-0808">Transferase</keyword>
<keyword evidence="4 5" id="KW-0067">ATP-binding</keyword>
<keyword evidence="2 5" id="KW-0547">Nucleotide-binding</keyword>
<dbReference type="PROSITE" id="PS00108">
    <property type="entry name" value="PROTEIN_KINASE_ST"/>
    <property type="match status" value="1"/>
</dbReference>
<dbReference type="EMBL" id="PJAI02000010">
    <property type="protein sequence ID" value="TYK65433.1"/>
    <property type="molecule type" value="Genomic_DNA"/>
</dbReference>
<dbReference type="InterPro" id="IPR005532">
    <property type="entry name" value="SUMF_dom"/>
</dbReference>
<keyword evidence="6" id="KW-0175">Coiled coil</keyword>
<comment type="caution">
    <text evidence="9">The sequence shown here is derived from an EMBL/GenBank/DDBJ whole genome shotgun (WGS) entry which is preliminary data.</text>
</comment>
<dbReference type="PROSITE" id="PS00107">
    <property type="entry name" value="PROTEIN_KINASE_ATP"/>
    <property type="match status" value="1"/>
</dbReference>
<evidence type="ECO:0000256" key="7">
    <source>
        <dbReference type="SAM" id="MobiDB-lite"/>
    </source>
</evidence>
<evidence type="ECO:0000256" key="1">
    <source>
        <dbReference type="ARBA" id="ARBA00022679"/>
    </source>
</evidence>
<dbReference type="Gene3D" id="3.90.1580.10">
    <property type="entry name" value="paralog of FGE (formylglycine-generating enzyme)"/>
    <property type="match status" value="1"/>
</dbReference>
<feature type="binding site" evidence="5">
    <location>
        <position position="292"/>
    </location>
    <ligand>
        <name>ATP</name>
        <dbReference type="ChEBI" id="CHEBI:30616"/>
    </ligand>
</feature>
<evidence type="ECO:0000256" key="5">
    <source>
        <dbReference type="PROSITE-ProRule" id="PRU10141"/>
    </source>
</evidence>
<dbReference type="InterPro" id="IPR016187">
    <property type="entry name" value="CTDL_fold"/>
</dbReference>
<dbReference type="Pfam" id="PF00069">
    <property type="entry name" value="Pkinase"/>
    <property type="match status" value="1"/>
</dbReference>
<dbReference type="PROSITE" id="PS50011">
    <property type="entry name" value="PROTEIN_KINASE_DOM"/>
    <property type="match status" value="1"/>
</dbReference>
<feature type="region of interest" description="Disordered" evidence="7">
    <location>
        <begin position="163"/>
        <end position="182"/>
    </location>
</feature>
<dbReference type="InterPro" id="IPR000719">
    <property type="entry name" value="Prot_kinase_dom"/>
</dbReference>
<evidence type="ECO:0000313" key="10">
    <source>
        <dbReference type="Proteomes" id="UP000815846"/>
    </source>
</evidence>
<feature type="compositionally biased region" description="Low complexity" evidence="7">
    <location>
        <begin position="1"/>
        <end position="22"/>
    </location>
</feature>
<dbReference type="Gene3D" id="3.30.200.20">
    <property type="entry name" value="Phosphorylase Kinase, domain 1"/>
    <property type="match status" value="1"/>
</dbReference>
<dbReference type="InterPro" id="IPR011009">
    <property type="entry name" value="Kinase-like_dom_sf"/>
</dbReference>
<evidence type="ECO:0000256" key="2">
    <source>
        <dbReference type="ARBA" id="ARBA00022741"/>
    </source>
</evidence>
<feature type="region of interest" description="Disordered" evidence="7">
    <location>
        <begin position="1"/>
        <end position="58"/>
    </location>
</feature>
<dbReference type="InterPro" id="IPR042095">
    <property type="entry name" value="SUMF_sf"/>
</dbReference>
<dbReference type="PANTHER" id="PTHR43289:SF6">
    <property type="entry name" value="SERINE_THREONINE-PROTEIN KINASE NEKL-3"/>
    <property type="match status" value="1"/>
</dbReference>
<evidence type="ECO:0000259" key="8">
    <source>
        <dbReference type="PROSITE" id="PS50011"/>
    </source>
</evidence>
<feature type="compositionally biased region" description="Polar residues" evidence="7">
    <location>
        <begin position="163"/>
        <end position="174"/>
    </location>
</feature>
<dbReference type="RefSeq" id="WP_101344953.1">
    <property type="nucleotide sequence ID" value="NZ_PJAI02000010.1"/>
</dbReference>
<feature type="domain" description="Protein kinase" evidence="8">
    <location>
        <begin position="257"/>
        <end position="531"/>
    </location>
</feature>
<evidence type="ECO:0000256" key="4">
    <source>
        <dbReference type="ARBA" id="ARBA00022840"/>
    </source>
</evidence>
<dbReference type="SUPFAM" id="SSF56112">
    <property type="entry name" value="Protein kinase-like (PK-like)"/>
    <property type="match status" value="1"/>
</dbReference>
<name>A0ABY3MW46_9GAMM</name>
<evidence type="ECO:0000313" key="9">
    <source>
        <dbReference type="EMBL" id="TYK65433.1"/>
    </source>
</evidence>
<evidence type="ECO:0000256" key="6">
    <source>
        <dbReference type="SAM" id="Coils"/>
    </source>
</evidence>
<reference evidence="9 10" key="1">
    <citation type="submission" date="2019-08" db="EMBL/GenBank/DDBJ databases">
        <title>Microbe sample from Colwellia echini.</title>
        <authorList>
            <person name="Christiansen L."/>
            <person name="Pathiraja D."/>
            <person name="Schultz-Johansen M."/>
            <person name="Choi I.-G."/>
            <person name="Stougaard P."/>
        </authorList>
    </citation>
    <scope>NUCLEOTIDE SEQUENCE [LARGE SCALE GENOMIC DNA]</scope>
    <source>
        <strain evidence="9 10">A3</strain>
    </source>
</reference>
<organism evidence="9 10">
    <name type="scientific">Colwellia echini</name>
    <dbReference type="NCBI Taxonomy" id="1982103"/>
    <lineage>
        <taxon>Bacteria</taxon>
        <taxon>Pseudomonadati</taxon>
        <taxon>Pseudomonadota</taxon>
        <taxon>Gammaproteobacteria</taxon>
        <taxon>Alteromonadales</taxon>
        <taxon>Colwelliaceae</taxon>
        <taxon>Colwellia</taxon>
    </lineage>
</organism>
<dbReference type="SUPFAM" id="SSF56436">
    <property type="entry name" value="C-type lectin-like"/>
    <property type="match status" value="1"/>
</dbReference>
<dbReference type="Gene3D" id="1.10.510.10">
    <property type="entry name" value="Transferase(Phosphotransferase) domain 1"/>
    <property type="match status" value="1"/>
</dbReference>
<dbReference type="Pfam" id="PF03781">
    <property type="entry name" value="FGE-sulfatase"/>
    <property type="match status" value="1"/>
</dbReference>
<dbReference type="GO" id="GO:0016301">
    <property type="term" value="F:kinase activity"/>
    <property type="evidence" value="ECO:0007669"/>
    <property type="project" value="UniProtKB-KW"/>
</dbReference>
<gene>
    <name evidence="9" type="ORF">CWS31_010070</name>
</gene>
<dbReference type="PANTHER" id="PTHR43289">
    <property type="entry name" value="MITOGEN-ACTIVATED PROTEIN KINASE KINASE KINASE 20-RELATED"/>
    <property type="match status" value="1"/>
</dbReference>
<proteinExistence type="predicted"/>
<dbReference type="SMART" id="SM00220">
    <property type="entry name" value="S_TKc"/>
    <property type="match status" value="1"/>
</dbReference>
<keyword evidence="3 9" id="KW-0418">Kinase</keyword>
<dbReference type="InterPro" id="IPR008271">
    <property type="entry name" value="Ser/Thr_kinase_AS"/>
</dbReference>
<dbReference type="InterPro" id="IPR017441">
    <property type="entry name" value="Protein_kinase_ATP_BS"/>
</dbReference>
<sequence length="1022" mass="113498">MSNQDNKNNNNNKSEQHNSSNEYVDKSHSDDLIESAHIKSNNTEDNTEDNTGKTVFRKPISKSKAQEIAKAVALAKEKSATDAAQLSTDKTVFAPRAPVKPTIETDNSQNDVTRFAPSTAQTQEKFATENKINDVNSDKTVFAPRVAPQPTVKNFEEDATRFSPNAVTSNNGLPSESVDDVNSDKTIFSPRIRASEPTTQTNGGSAVDLINGSSDFKENAQAFDTISGNNSDNTAPNLSVDTTSNANGKLKLLKGRFQLEDILGIGGMGVVYKAKDLLKVEAQDRDPYIAIKVLSEEFRTHPEAFISLQREAKKAQHIANQNTVKVYDFDRDGDVVFMTMEYMVGQPLDQMVKQYHATGLPRNEAWNILYGMCEALIHAHKEDIVHSDLKPGNVFVTDNGTAKIFDFGIARAVQKIDRSHNEKDRTVFDAGNLGALTPAYASREMLLGQVPDVRDDIYALGCIAYEILTGDHPFTRLPADEAYDKKLKPKRIQGIKKRYWKAIEAALAFERKDRIVSVAAFYKQITEHKTSTGGMWFGIALTLGLAGFAYHEVTKVELPKVSQAELMNKMEFKIRYQVLQENIERFIASPSFSREWQASLREEVQSMADLFPEKPTPWYFTKREEIYQLYSVQIGKAISATSFTRANELIKNAIAYTDDQTELDQYKLNLATKLAEKAASDKKAAEAKRLAEIEKQRKAAINAEKAIAKKEQAVDKKTTTNLYNLAMDNVKEQLQCSQRLNMRDFKIAIEKLRTLDFSRYQKAENDITKSLASCIVSMGQISPDYAKDAKRYALLLFADSAELAAVEIKELDGCQMSIAGLGARGNRAVCKDTLKVGGTGPTMLVIPGNDKIQPFAIGKYEVSIYQYNVYCNKSQACSEITSADSRLPVTNISLANITGYIDWLNKATGKTYRLPHKREWLHAAKSNDNQLDSNRNCQISSRGIQKGDELIKTTTGKQNSWGVVNYAGNAQELVYVSAKKVAAVGGSYQTAMDVCTSEETISHTGEADKVTGFRLVRDLVGN</sequence>